<gene>
    <name evidence="3" type="primary">100642003</name>
</gene>
<evidence type="ECO:0000313" key="3">
    <source>
        <dbReference type="EnsemblMetazoa" id="Aqu2.1.39163_001"/>
    </source>
</evidence>
<evidence type="ECO:0000256" key="1">
    <source>
        <dbReference type="ARBA" id="ARBA00006407"/>
    </source>
</evidence>
<name>A0A1X7VGS5_AMPQE</name>
<reference evidence="4" key="1">
    <citation type="journal article" date="2010" name="Nature">
        <title>The Amphimedon queenslandica genome and the evolution of animal complexity.</title>
        <authorList>
            <person name="Srivastava M."/>
            <person name="Simakov O."/>
            <person name="Chapman J."/>
            <person name="Fahey B."/>
            <person name="Gauthier M.E."/>
            <person name="Mitros T."/>
            <person name="Richards G.S."/>
            <person name="Conaco C."/>
            <person name="Dacre M."/>
            <person name="Hellsten U."/>
            <person name="Larroux C."/>
            <person name="Putnam N.H."/>
            <person name="Stanke M."/>
            <person name="Adamska M."/>
            <person name="Darling A."/>
            <person name="Degnan S.M."/>
            <person name="Oakley T.H."/>
            <person name="Plachetzki D.C."/>
            <person name="Zhai Y."/>
            <person name="Adamski M."/>
            <person name="Calcino A."/>
            <person name="Cummins S.F."/>
            <person name="Goodstein D.M."/>
            <person name="Harris C."/>
            <person name="Jackson D.J."/>
            <person name="Leys S.P."/>
            <person name="Shu S."/>
            <person name="Woodcroft B.J."/>
            <person name="Vervoort M."/>
            <person name="Kosik K.S."/>
            <person name="Manning G."/>
            <person name="Degnan B.M."/>
            <person name="Rokhsar D.S."/>
        </authorList>
    </citation>
    <scope>NUCLEOTIDE SEQUENCE [LARGE SCALE GENOMIC DNA]</scope>
</reference>
<keyword evidence="4" id="KW-1185">Reference proteome</keyword>
<sequence length="270" mass="31403">MAASSSRLLLLFSISPRCFQRFQSYLNPAQCLLHQKFYYHSSMKRTCLYNRPFSSSYSSASSEGLRDPNSLGERILTRIGWLTGFFSRKEVLKRSAVFLYSRCINEIDYESFIKTVPLPDTFGSWFLIAHLHIWLFLVRLKREGEDGRFITHQLVNIFWTDTEERMRALGVKSGKLIQENLHELNLQFRGLIIAYEEGLLSNDMTLASAFWRNWISKKSETDPEGLSQLVEYVRKQVQVMDKGDTDKLLREGTIKMAKLTLRNETDKDSS</sequence>
<accession>A0A1X7VGS5</accession>
<dbReference type="PANTHER" id="PTHR12184">
    <property type="entry name" value="UBIQUINOL-CYTOCHROME C REDUCTASE COMPLEX ASSEMBLY FACTOR 1 FAMILY MEMBER"/>
    <property type="match status" value="1"/>
</dbReference>
<dbReference type="Proteomes" id="UP000007879">
    <property type="component" value="Unassembled WGS sequence"/>
</dbReference>
<dbReference type="InterPro" id="IPR021150">
    <property type="entry name" value="Ubiq_cyt_c_chap"/>
</dbReference>
<dbReference type="OrthoDB" id="4007at2759"/>
<dbReference type="STRING" id="400682.A0A1X7VGS5"/>
<dbReference type="Pfam" id="PF03981">
    <property type="entry name" value="Ubiq_cyt_C_chap"/>
    <property type="match status" value="1"/>
</dbReference>
<dbReference type="EnsemblMetazoa" id="Aqu2.1.39163_001">
    <property type="protein sequence ID" value="Aqu2.1.39163_001"/>
    <property type="gene ID" value="Aqu2.1.39163"/>
</dbReference>
<comment type="similarity">
    <text evidence="1">Belongs to the CBP3 family.</text>
</comment>
<dbReference type="GO" id="GO:0034551">
    <property type="term" value="P:mitochondrial respiratory chain complex III assembly"/>
    <property type="evidence" value="ECO:0007669"/>
    <property type="project" value="TreeGrafter"/>
</dbReference>
<protein>
    <recommendedName>
        <fullName evidence="2">Ubiquinol-cytochrome c chaperone domain-containing protein</fullName>
    </recommendedName>
</protein>
<evidence type="ECO:0000259" key="2">
    <source>
        <dbReference type="Pfam" id="PF03981"/>
    </source>
</evidence>
<dbReference type="GO" id="GO:0005739">
    <property type="term" value="C:mitochondrion"/>
    <property type="evidence" value="ECO:0007669"/>
    <property type="project" value="TreeGrafter"/>
</dbReference>
<proteinExistence type="inferred from homology"/>
<dbReference type="OMA" id="LYYNCAN"/>
<reference evidence="3" key="2">
    <citation type="submission" date="2017-05" db="UniProtKB">
        <authorList>
            <consortium name="EnsemblMetazoa"/>
        </authorList>
    </citation>
    <scope>IDENTIFICATION</scope>
</reference>
<dbReference type="InterPro" id="IPR007129">
    <property type="entry name" value="Ubiqinol_cyt_c_chaperone_CPB3"/>
</dbReference>
<dbReference type="AlphaFoldDB" id="A0A1X7VGS5"/>
<evidence type="ECO:0000313" key="4">
    <source>
        <dbReference type="Proteomes" id="UP000007879"/>
    </source>
</evidence>
<dbReference type="EnsemblMetazoa" id="XM_003384282.2">
    <property type="protein sequence ID" value="XP_003384330.1"/>
    <property type="gene ID" value="LOC100642003"/>
</dbReference>
<dbReference type="PANTHER" id="PTHR12184:SF1">
    <property type="entry name" value="UBIQUINOL-CYTOCHROME-C REDUCTASE COMPLEX ASSEMBLY FACTOR 1"/>
    <property type="match status" value="1"/>
</dbReference>
<dbReference type="InParanoid" id="A0A1X7VGS5"/>
<feature type="domain" description="Ubiquinol-cytochrome c chaperone" evidence="2">
    <location>
        <begin position="118"/>
        <end position="252"/>
    </location>
</feature>
<organism evidence="3">
    <name type="scientific">Amphimedon queenslandica</name>
    <name type="common">Sponge</name>
    <dbReference type="NCBI Taxonomy" id="400682"/>
    <lineage>
        <taxon>Eukaryota</taxon>
        <taxon>Metazoa</taxon>
        <taxon>Porifera</taxon>
        <taxon>Demospongiae</taxon>
        <taxon>Heteroscleromorpha</taxon>
        <taxon>Haplosclerida</taxon>
        <taxon>Niphatidae</taxon>
        <taxon>Amphimedon</taxon>
    </lineage>
</organism>
<dbReference type="eggNOG" id="KOG2873">
    <property type="taxonomic scope" value="Eukaryota"/>
</dbReference>
<dbReference type="KEGG" id="aqu:100642003"/>